<dbReference type="AlphaFoldDB" id="A0A8J7QKA4"/>
<dbReference type="InterPro" id="IPR023346">
    <property type="entry name" value="Lysozyme-like_dom_sf"/>
</dbReference>
<proteinExistence type="predicted"/>
<dbReference type="CDD" id="cd16894">
    <property type="entry name" value="MltD-like"/>
    <property type="match status" value="1"/>
</dbReference>
<dbReference type="CDD" id="cd00118">
    <property type="entry name" value="LysM"/>
    <property type="match status" value="4"/>
</dbReference>
<keyword evidence="3" id="KW-1185">Reference proteome</keyword>
<dbReference type="SUPFAM" id="SSF53955">
    <property type="entry name" value="Lysozyme-like"/>
    <property type="match status" value="1"/>
</dbReference>
<dbReference type="EMBL" id="JAFREP010000025">
    <property type="protein sequence ID" value="MBO1321530.1"/>
    <property type="molecule type" value="Genomic_DNA"/>
</dbReference>
<gene>
    <name evidence="2" type="ORF">J3U88_23830</name>
</gene>
<evidence type="ECO:0000313" key="2">
    <source>
        <dbReference type="EMBL" id="MBO1321530.1"/>
    </source>
</evidence>
<evidence type="ECO:0000259" key="1">
    <source>
        <dbReference type="PROSITE" id="PS51782"/>
    </source>
</evidence>
<dbReference type="PROSITE" id="PS51782">
    <property type="entry name" value="LYSM"/>
    <property type="match status" value="4"/>
</dbReference>
<comment type="caution">
    <text evidence="2">The sequence shown here is derived from an EMBL/GenBank/DDBJ whole genome shotgun (WGS) entry which is preliminary data.</text>
</comment>
<accession>A0A8J7QKA4</accession>
<sequence>MNLLLIERAPFKAFMSQTRHLRKKAMLAVAFCLVASSFHCRKKEITAPPAAPVVEKPAINYEMETAIAAIEASHLFYRMGLETLAEGDGNQARDYFDRALWELIDCRPEDAAARDMLAAEGRIMVAQIHRAEREATTSAPLLPAADPSALTSLLDDALLELELREIDAGESLVTGRNNTAIDYDMPIISNRVVESFIRAFSTDKAHIIGAALERSTRYLPMMRQIFAEEGLPLDLCYLPLIESAYKNQARSHASAVGLWQFIASTGRIYKLRVNWWLDERMEPEAATRSAAHMLKELYEEFDDWYLALCAYNAGPGRVRRAIRRGGTRDFWQLARRRLLPRETIGYVPAFIAGVTIAKNPQKYGYAGIDYQEPVALTAIEVNEGFEVKALAKHMQLPAEELLAYNQHFIRGVTPDGTRSRLYVPAARYAQAKAAIQTLPEAERMSWRRYVLKRGDTLGRLAQQFGTSVKALQTLNNIRNPRALRVGQTLMIPKGSRGFYPLVRKKSGEDARLPVKTMSYEVQKGDTLYLISKRFQTTIPSLTEHNQLDDPFNLVAGTALNVHQGDRWERRRRGTNRSRGYTTYRVKRGDSLSKIASRFGMGWQRLANYNGLKKSSVLQVGRRLRIPSGKTNKAGSSATKQAKVVTYRIRKGDTLSQIAKRYRVSVSQIKKWNKLGSSSRIHAGQTLRLYL</sequence>
<organism evidence="2 3">
    <name type="scientific">Acanthopleuribacter pedis</name>
    <dbReference type="NCBI Taxonomy" id="442870"/>
    <lineage>
        <taxon>Bacteria</taxon>
        <taxon>Pseudomonadati</taxon>
        <taxon>Acidobacteriota</taxon>
        <taxon>Holophagae</taxon>
        <taxon>Acanthopleuribacterales</taxon>
        <taxon>Acanthopleuribacteraceae</taxon>
        <taxon>Acanthopleuribacter</taxon>
    </lineage>
</organism>
<feature type="domain" description="LysM" evidence="1">
    <location>
        <begin position="581"/>
        <end position="625"/>
    </location>
</feature>
<feature type="domain" description="LysM" evidence="1">
    <location>
        <begin position="447"/>
        <end position="491"/>
    </location>
</feature>
<dbReference type="Proteomes" id="UP000664417">
    <property type="component" value="Unassembled WGS sequence"/>
</dbReference>
<dbReference type="Pfam" id="PF01464">
    <property type="entry name" value="SLT"/>
    <property type="match status" value="1"/>
</dbReference>
<dbReference type="Pfam" id="PF01476">
    <property type="entry name" value="LysM"/>
    <property type="match status" value="4"/>
</dbReference>
<dbReference type="PANTHER" id="PTHR33734">
    <property type="entry name" value="LYSM DOMAIN-CONTAINING GPI-ANCHORED PROTEIN 2"/>
    <property type="match status" value="1"/>
</dbReference>
<name>A0A8J7QKA4_9BACT</name>
<dbReference type="GO" id="GO:0008932">
    <property type="term" value="F:lytic endotransglycosylase activity"/>
    <property type="evidence" value="ECO:0007669"/>
    <property type="project" value="TreeGrafter"/>
</dbReference>
<reference evidence="2" key="1">
    <citation type="submission" date="2021-03" db="EMBL/GenBank/DDBJ databases">
        <authorList>
            <person name="Wang G."/>
        </authorList>
    </citation>
    <scope>NUCLEOTIDE SEQUENCE</scope>
    <source>
        <strain evidence="2">KCTC 12899</strain>
    </source>
</reference>
<evidence type="ECO:0000313" key="3">
    <source>
        <dbReference type="Proteomes" id="UP000664417"/>
    </source>
</evidence>
<dbReference type="SMART" id="SM00257">
    <property type="entry name" value="LysM"/>
    <property type="match status" value="4"/>
</dbReference>
<dbReference type="Gene3D" id="3.10.350.10">
    <property type="entry name" value="LysM domain"/>
    <property type="match status" value="4"/>
</dbReference>
<dbReference type="RefSeq" id="WP_207861504.1">
    <property type="nucleotide sequence ID" value="NZ_JAFREP010000025.1"/>
</dbReference>
<feature type="domain" description="LysM" evidence="1">
    <location>
        <begin position="644"/>
        <end position="688"/>
    </location>
</feature>
<dbReference type="SUPFAM" id="SSF54106">
    <property type="entry name" value="LysM domain"/>
    <property type="match status" value="4"/>
</dbReference>
<feature type="domain" description="LysM" evidence="1">
    <location>
        <begin position="517"/>
        <end position="561"/>
    </location>
</feature>
<dbReference type="PANTHER" id="PTHR33734:SF22">
    <property type="entry name" value="MEMBRANE-BOUND LYTIC MUREIN TRANSGLYCOSYLASE D"/>
    <property type="match status" value="1"/>
</dbReference>
<dbReference type="Gene3D" id="1.10.530.10">
    <property type="match status" value="1"/>
</dbReference>
<protein>
    <submittedName>
        <fullName evidence="2">LysM peptidoglycan-binding domain-containing protein</fullName>
    </submittedName>
</protein>
<dbReference type="InterPro" id="IPR008258">
    <property type="entry name" value="Transglycosylase_SLT_dom_1"/>
</dbReference>
<dbReference type="InterPro" id="IPR018392">
    <property type="entry name" value="LysM"/>
</dbReference>
<dbReference type="InterPro" id="IPR036779">
    <property type="entry name" value="LysM_dom_sf"/>
</dbReference>